<comment type="caution">
    <text evidence="1">The sequence shown here is derived from an EMBL/GenBank/DDBJ whole genome shotgun (WGS) entry which is preliminary data.</text>
</comment>
<evidence type="ECO:0000313" key="1">
    <source>
        <dbReference type="EMBL" id="CAG8741205.1"/>
    </source>
</evidence>
<evidence type="ECO:0000313" key="2">
    <source>
        <dbReference type="Proteomes" id="UP000789525"/>
    </source>
</evidence>
<feature type="non-terminal residue" evidence="1">
    <location>
        <position position="1"/>
    </location>
</feature>
<accession>A0ACA9QDX3</accession>
<reference evidence="1" key="1">
    <citation type="submission" date="2021-06" db="EMBL/GenBank/DDBJ databases">
        <authorList>
            <person name="Kallberg Y."/>
            <person name="Tangrot J."/>
            <person name="Rosling A."/>
        </authorList>
    </citation>
    <scope>NUCLEOTIDE SEQUENCE</scope>
    <source>
        <strain evidence="1">CL356</strain>
    </source>
</reference>
<gene>
    <name evidence="1" type="ORF">ACOLOM_LOCUS12186</name>
</gene>
<protein>
    <submittedName>
        <fullName evidence="1">7791_t:CDS:1</fullName>
    </submittedName>
</protein>
<organism evidence="1 2">
    <name type="scientific">Acaulospora colombiana</name>
    <dbReference type="NCBI Taxonomy" id="27376"/>
    <lineage>
        <taxon>Eukaryota</taxon>
        <taxon>Fungi</taxon>
        <taxon>Fungi incertae sedis</taxon>
        <taxon>Mucoromycota</taxon>
        <taxon>Glomeromycotina</taxon>
        <taxon>Glomeromycetes</taxon>
        <taxon>Diversisporales</taxon>
        <taxon>Acaulosporaceae</taxon>
        <taxon>Acaulospora</taxon>
    </lineage>
</organism>
<keyword evidence="2" id="KW-1185">Reference proteome</keyword>
<name>A0ACA9QDX3_9GLOM</name>
<sequence length="39" mass="4246">AEIGDELVFLRAGIPPLGKCGGSRTSSSVRDELRTQSWR</sequence>
<dbReference type="Proteomes" id="UP000789525">
    <property type="component" value="Unassembled WGS sequence"/>
</dbReference>
<proteinExistence type="predicted"/>
<dbReference type="EMBL" id="CAJVPT010047998">
    <property type="protein sequence ID" value="CAG8741205.1"/>
    <property type="molecule type" value="Genomic_DNA"/>
</dbReference>